<reference evidence="3" key="1">
    <citation type="journal article" date="2019" name="Int. J. Syst. Evol. Microbiol.">
        <title>The Global Catalogue of Microorganisms (GCM) 10K type strain sequencing project: providing services to taxonomists for standard genome sequencing and annotation.</title>
        <authorList>
            <consortium name="The Broad Institute Genomics Platform"/>
            <consortium name="The Broad Institute Genome Sequencing Center for Infectious Disease"/>
            <person name="Wu L."/>
            <person name="Ma J."/>
        </authorList>
    </citation>
    <scope>NUCLEOTIDE SEQUENCE [LARGE SCALE GENOMIC DNA]</scope>
    <source>
        <strain evidence="3">JCM 17337</strain>
    </source>
</reference>
<comment type="caution">
    <text evidence="2">The sequence shown here is derived from an EMBL/GenBank/DDBJ whole genome shotgun (WGS) entry which is preliminary data.</text>
</comment>
<organism evidence="2 3">
    <name type="scientific">Flavobacterium ginsengiterrae</name>
    <dbReference type="NCBI Taxonomy" id="871695"/>
    <lineage>
        <taxon>Bacteria</taxon>
        <taxon>Pseudomonadati</taxon>
        <taxon>Bacteroidota</taxon>
        <taxon>Flavobacteriia</taxon>
        <taxon>Flavobacteriales</taxon>
        <taxon>Flavobacteriaceae</taxon>
        <taxon>Flavobacterium</taxon>
    </lineage>
</organism>
<protein>
    <recommendedName>
        <fullName evidence="4">PH (Pleckstrin Homology) domain-containing protein</fullName>
    </recommendedName>
</protein>
<sequence>MNNLKYFTAIGNQYTMKRDYVFLLMVCLALLGLTILGVRIKEPIVSWFFGILAVVCFISIWSKLVLIDMDEKEFVVKVGLIGKRVEIPFEDFQSFKLVRMKQYFITTNTYLIICYLKDGKQKEAAIAQGMTSKSMQKIANEIDEILLSNEHS</sequence>
<keyword evidence="1" id="KW-0472">Membrane</keyword>
<dbReference type="RefSeq" id="WP_345147386.1">
    <property type="nucleotide sequence ID" value="NZ_BAABDU010000011.1"/>
</dbReference>
<feature type="transmembrane region" description="Helical" evidence="1">
    <location>
        <begin position="44"/>
        <end position="67"/>
    </location>
</feature>
<evidence type="ECO:0000313" key="2">
    <source>
        <dbReference type="EMBL" id="GAA3784473.1"/>
    </source>
</evidence>
<name>A0ABP7H7E7_9FLAO</name>
<gene>
    <name evidence="2" type="ORF">GCM10022423_47320</name>
</gene>
<accession>A0ABP7H7E7</accession>
<keyword evidence="1" id="KW-0812">Transmembrane</keyword>
<dbReference type="EMBL" id="BAABDU010000011">
    <property type="protein sequence ID" value="GAA3784473.1"/>
    <property type="molecule type" value="Genomic_DNA"/>
</dbReference>
<proteinExistence type="predicted"/>
<evidence type="ECO:0008006" key="4">
    <source>
        <dbReference type="Google" id="ProtNLM"/>
    </source>
</evidence>
<keyword evidence="3" id="KW-1185">Reference proteome</keyword>
<evidence type="ECO:0000313" key="3">
    <source>
        <dbReference type="Proteomes" id="UP001500748"/>
    </source>
</evidence>
<keyword evidence="1" id="KW-1133">Transmembrane helix</keyword>
<feature type="transmembrane region" description="Helical" evidence="1">
    <location>
        <begin position="20"/>
        <end position="38"/>
    </location>
</feature>
<evidence type="ECO:0000256" key="1">
    <source>
        <dbReference type="SAM" id="Phobius"/>
    </source>
</evidence>
<dbReference type="Proteomes" id="UP001500748">
    <property type="component" value="Unassembled WGS sequence"/>
</dbReference>